<dbReference type="EMBL" id="BKAU01000005">
    <property type="protein sequence ID" value="GEP97989.1"/>
    <property type="molecule type" value="Genomic_DNA"/>
</dbReference>
<dbReference type="Proteomes" id="UP000321436">
    <property type="component" value="Unassembled WGS sequence"/>
</dbReference>
<evidence type="ECO:0000313" key="3">
    <source>
        <dbReference type="Proteomes" id="UP000321436"/>
    </source>
</evidence>
<keyword evidence="3" id="KW-1185">Reference proteome</keyword>
<dbReference type="InterPro" id="IPR046209">
    <property type="entry name" value="DUF6242_N"/>
</dbReference>
<name>A0A512RQM0_9BACT</name>
<organism evidence="2 3">
    <name type="scientific">Chitinophaga cymbidii</name>
    <dbReference type="NCBI Taxonomy" id="1096750"/>
    <lineage>
        <taxon>Bacteria</taxon>
        <taxon>Pseudomonadati</taxon>
        <taxon>Bacteroidota</taxon>
        <taxon>Chitinophagia</taxon>
        <taxon>Chitinophagales</taxon>
        <taxon>Chitinophagaceae</taxon>
        <taxon>Chitinophaga</taxon>
    </lineage>
</organism>
<comment type="caution">
    <text evidence="2">The sequence shown here is derived from an EMBL/GenBank/DDBJ whole genome shotgun (WGS) entry which is preliminary data.</text>
</comment>
<dbReference type="SUPFAM" id="SSF75005">
    <property type="entry name" value="Arabinanase/levansucrase/invertase"/>
    <property type="match status" value="1"/>
</dbReference>
<dbReference type="OrthoDB" id="211220at2"/>
<dbReference type="PROSITE" id="PS51257">
    <property type="entry name" value="PROKAR_LIPOPROTEIN"/>
    <property type="match status" value="1"/>
</dbReference>
<evidence type="ECO:0000313" key="2">
    <source>
        <dbReference type="EMBL" id="GEP97989.1"/>
    </source>
</evidence>
<sequence>MRFNNISINHYLSGALTLGLFLFASCKKEDKRSNLAGITEFSIPSTGVEFTVDQTTMKIFNEDSLEFQTDASALTASFSTVAGATVKVGATVQQSGTTVNDYTNPVVYTVTAEDGVTSRQYTVQVNVAKLDPKTVSWQKSGDAGFGAFHDVKAGFFNDKYYAVASTIGSFGAFSFGVYQSADGAAWTRLKAADNNGDSIPMAEHGALVTGFNNKMWILGGHIPGSGFNFSKVTNKVWSSSDGLTWTATEPVNAADRWSIRERINAVVFNGKLWVIGGSGYPAFGNTNSNGTAYNDVWNTTDGNTWTKVTDAAAFTPRCNPSVFVYKDKIWLIGGIDNGKTYLNDVWTSTDGLTWTEVTTSTAFTARQGHQVIVHNDQMLLIGGETAEGTQADLWVSEDDGVNWTKTEAGDVRALPGNYPARAYFSAFVNDNVIWVFGGRSKNGNQYTNVAEIWKGGLN</sequence>
<evidence type="ECO:0000259" key="1">
    <source>
        <dbReference type="Pfam" id="PF19755"/>
    </source>
</evidence>
<dbReference type="Gene3D" id="2.120.10.80">
    <property type="entry name" value="Kelch-type beta propeller"/>
    <property type="match status" value="1"/>
</dbReference>
<reference evidence="2 3" key="1">
    <citation type="submission" date="2019-07" db="EMBL/GenBank/DDBJ databases">
        <title>Whole genome shotgun sequence of Chitinophaga cymbidii NBRC 109752.</title>
        <authorList>
            <person name="Hosoyama A."/>
            <person name="Uohara A."/>
            <person name="Ohji S."/>
            <person name="Ichikawa N."/>
        </authorList>
    </citation>
    <scope>NUCLEOTIDE SEQUENCE [LARGE SCALE GENOMIC DNA]</scope>
    <source>
        <strain evidence="2 3">NBRC 109752</strain>
    </source>
</reference>
<accession>A0A512RQM0</accession>
<gene>
    <name evidence="2" type="ORF">CCY01nite_42490</name>
</gene>
<dbReference type="Pfam" id="PF24681">
    <property type="entry name" value="Kelch_KLHDC2_KLHL20_DRC7"/>
    <property type="match status" value="1"/>
</dbReference>
<feature type="domain" description="DUF6242" evidence="1">
    <location>
        <begin position="44"/>
        <end position="125"/>
    </location>
</feature>
<protein>
    <recommendedName>
        <fullName evidence="1">DUF6242 domain-containing protein</fullName>
    </recommendedName>
</protein>
<dbReference type="AlphaFoldDB" id="A0A512RQM0"/>
<dbReference type="InterPro" id="IPR015915">
    <property type="entry name" value="Kelch-typ_b-propeller"/>
</dbReference>
<dbReference type="PANTHER" id="PTHR23244">
    <property type="entry name" value="KELCH REPEAT DOMAIN"/>
    <property type="match status" value="1"/>
</dbReference>
<dbReference type="CDD" id="cd15482">
    <property type="entry name" value="Sialidase_non-viral"/>
    <property type="match status" value="1"/>
</dbReference>
<dbReference type="Pfam" id="PF19755">
    <property type="entry name" value="DUF6242"/>
    <property type="match status" value="1"/>
</dbReference>
<dbReference type="Gene3D" id="2.60.40.2340">
    <property type="match status" value="1"/>
</dbReference>
<dbReference type="RefSeq" id="WP_146866097.1">
    <property type="nucleotide sequence ID" value="NZ_BKAU01000005.1"/>
</dbReference>
<dbReference type="InterPro" id="IPR023296">
    <property type="entry name" value="Glyco_hydro_beta-prop_sf"/>
</dbReference>
<dbReference type="SUPFAM" id="SSF117281">
    <property type="entry name" value="Kelch motif"/>
    <property type="match status" value="1"/>
</dbReference>
<proteinExistence type="predicted"/>